<dbReference type="PATRIC" id="fig|1125718.3.peg.424"/>
<accession>J0XEN4</accession>
<dbReference type="SUPFAM" id="SSF55874">
    <property type="entry name" value="ATPase domain of HSP90 chaperone/DNA topoisomerase II/histidine kinase"/>
    <property type="match status" value="1"/>
</dbReference>
<reference evidence="8 9" key="1">
    <citation type="submission" date="2012-05" db="EMBL/GenBank/DDBJ databases">
        <authorList>
            <person name="Harkins D.M."/>
            <person name="Madupu R."/>
            <person name="Durkin A.S."/>
            <person name="Torralba M."/>
            <person name="Methe B."/>
            <person name="Sutton G.G."/>
            <person name="Nelson K.E."/>
        </authorList>
    </citation>
    <scope>NUCLEOTIDE SEQUENCE [LARGE SCALE GENOMIC DNA]</scope>
    <source>
        <strain evidence="8 9">F0489</strain>
    </source>
</reference>
<keyword evidence="6" id="KW-0472">Membrane</keyword>
<dbReference type="EMBL" id="AKFT01000028">
    <property type="protein sequence ID" value="EJF47176.1"/>
    <property type="molecule type" value="Genomic_DNA"/>
</dbReference>
<keyword evidence="4" id="KW-0418">Kinase</keyword>
<evidence type="ECO:0000259" key="7">
    <source>
        <dbReference type="Pfam" id="PF02518"/>
    </source>
</evidence>
<keyword evidence="9" id="KW-1185">Reference proteome</keyword>
<evidence type="ECO:0000256" key="1">
    <source>
        <dbReference type="ARBA" id="ARBA00000085"/>
    </source>
</evidence>
<evidence type="ECO:0000313" key="8">
    <source>
        <dbReference type="EMBL" id="EJF47176.1"/>
    </source>
</evidence>
<dbReference type="Gene3D" id="3.30.565.10">
    <property type="entry name" value="Histidine kinase-like ATPase, C-terminal domain"/>
    <property type="match status" value="1"/>
</dbReference>
<name>J0XEN4_9ACTO</name>
<dbReference type="PANTHER" id="PTHR24421">
    <property type="entry name" value="NITRATE/NITRITE SENSOR PROTEIN NARX-RELATED"/>
    <property type="match status" value="1"/>
</dbReference>
<evidence type="ECO:0000256" key="4">
    <source>
        <dbReference type="ARBA" id="ARBA00022777"/>
    </source>
</evidence>
<dbReference type="InterPro" id="IPR050482">
    <property type="entry name" value="Sensor_HK_TwoCompSys"/>
</dbReference>
<comment type="catalytic activity">
    <reaction evidence="1">
        <text>ATP + protein L-histidine = ADP + protein N-phospho-L-histidine.</text>
        <dbReference type="EC" id="2.7.13.3"/>
    </reaction>
</comment>
<evidence type="ECO:0000256" key="6">
    <source>
        <dbReference type="SAM" id="Phobius"/>
    </source>
</evidence>
<feature type="domain" description="Histidine kinase/HSP90-like ATPase" evidence="7">
    <location>
        <begin position="334"/>
        <end position="433"/>
    </location>
</feature>
<evidence type="ECO:0000256" key="3">
    <source>
        <dbReference type="ARBA" id="ARBA00022679"/>
    </source>
</evidence>
<evidence type="ECO:0000256" key="2">
    <source>
        <dbReference type="ARBA" id="ARBA00012438"/>
    </source>
</evidence>
<dbReference type="AlphaFoldDB" id="J0XEN4"/>
<keyword evidence="5" id="KW-0902">Two-component regulatory system</keyword>
<sequence length="439" mass="45885">MVMRLGAGPTGAAEGAGLAVGATNPGPTAGARPAADAASTTGLLARTRFSTWTPGWRTHLLGLACAGLLTLISVVALEPFEATDAYIVVVSGIGIAMLSVWPLGASAISLLTSCIFLLALDHGAYLSPVLPAMGPWLCTAVLLTRGFSRVGAYGLLAANVVATFVFFLLSPPNEFAVWQGYLPVLFMGATCLVVAELLRQPRMQVDAAAAQYRADLERQRLLVISELHDTVVRDLTQAVMTAEQARLVRPDAALAGDLRALTASVRTAVEQLRNSLRTLSDTGDGVGMDVLASSAPRPLSEVVAEARVVLASRRVTLETEGLDALESAAVPPGVRQQLVRVLGELVSNMVKHAAPGSARLLIEADGRSLEAMASNASGPGHRDERRGEWQGRSAVISSGLGLAGAQRRVEALSGTFDVTRTTERFTAVLSVPLRTAAPG</sequence>
<proteinExistence type="predicted"/>
<feature type="transmembrane region" description="Helical" evidence="6">
    <location>
        <begin position="86"/>
        <end position="119"/>
    </location>
</feature>
<dbReference type="GO" id="GO:0004673">
    <property type="term" value="F:protein histidine kinase activity"/>
    <property type="evidence" value="ECO:0007669"/>
    <property type="project" value="UniProtKB-EC"/>
</dbReference>
<dbReference type="InterPro" id="IPR003594">
    <property type="entry name" value="HATPase_dom"/>
</dbReference>
<keyword evidence="3" id="KW-0808">Transferase</keyword>
<comment type="caution">
    <text evidence="8">The sequence shown here is derived from an EMBL/GenBank/DDBJ whole genome shotgun (WGS) entry which is preliminary data.</text>
</comment>
<feature type="transmembrane region" description="Helical" evidence="6">
    <location>
        <begin position="56"/>
        <end position="77"/>
    </location>
</feature>
<evidence type="ECO:0000313" key="9">
    <source>
        <dbReference type="Proteomes" id="UP000002941"/>
    </source>
</evidence>
<evidence type="ECO:0000256" key="5">
    <source>
        <dbReference type="ARBA" id="ARBA00023012"/>
    </source>
</evidence>
<dbReference type="Proteomes" id="UP000002941">
    <property type="component" value="Unassembled WGS sequence"/>
</dbReference>
<dbReference type="PANTHER" id="PTHR24421:SF10">
    <property type="entry name" value="NITRATE_NITRITE SENSOR PROTEIN NARQ"/>
    <property type="match status" value="1"/>
</dbReference>
<protein>
    <recommendedName>
        <fullName evidence="2">histidine kinase</fullName>
        <ecNumber evidence="2">2.7.13.3</ecNumber>
    </recommendedName>
</protein>
<feature type="transmembrane region" description="Helical" evidence="6">
    <location>
        <begin position="175"/>
        <end position="195"/>
    </location>
</feature>
<keyword evidence="6" id="KW-1133">Transmembrane helix</keyword>
<dbReference type="GO" id="GO:0000160">
    <property type="term" value="P:phosphorelay signal transduction system"/>
    <property type="evidence" value="ECO:0007669"/>
    <property type="project" value="UniProtKB-KW"/>
</dbReference>
<dbReference type="Pfam" id="PF02518">
    <property type="entry name" value="HATPase_c"/>
    <property type="match status" value="1"/>
</dbReference>
<keyword evidence="6" id="KW-0812">Transmembrane</keyword>
<dbReference type="InterPro" id="IPR036890">
    <property type="entry name" value="HATPase_C_sf"/>
</dbReference>
<feature type="transmembrane region" description="Helical" evidence="6">
    <location>
        <begin position="150"/>
        <end position="169"/>
    </location>
</feature>
<organism evidence="8 9">
    <name type="scientific">Actinomyces massiliensis F0489</name>
    <dbReference type="NCBI Taxonomy" id="1125718"/>
    <lineage>
        <taxon>Bacteria</taxon>
        <taxon>Bacillati</taxon>
        <taxon>Actinomycetota</taxon>
        <taxon>Actinomycetes</taxon>
        <taxon>Actinomycetales</taxon>
        <taxon>Actinomycetaceae</taxon>
        <taxon>Actinomyces</taxon>
    </lineage>
</organism>
<dbReference type="eggNOG" id="COG4585">
    <property type="taxonomic scope" value="Bacteria"/>
</dbReference>
<feature type="transmembrane region" description="Helical" evidence="6">
    <location>
        <begin position="125"/>
        <end position="143"/>
    </location>
</feature>
<gene>
    <name evidence="8" type="ORF">HMPREF1318_2152</name>
</gene>
<dbReference type="EC" id="2.7.13.3" evidence="2"/>